<dbReference type="SUPFAM" id="SSF51338">
    <property type="entry name" value="Composite domain of metallo-dependent hydrolases"/>
    <property type="match status" value="1"/>
</dbReference>
<name>A0A516RBN9_STRST</name>
<dbReference type="EMBL" id="CP040916">
    <property type="protein sequence ID" value="QDQ13061.1"/>
    <property type="molecule type" value="Genomic_DNA"/>
</dbReference>
<dbReference type="GO" id="GO:0016810">
    <property type="term" value="F:hydrolase activity, acting on carbon-nitrogen (but not peptide) bonds"/>
    <property type="evidence" value="ECO:0007669"/>
    <property type="project" value="InterPro"/>
</dbReference>
<evidence type="ECO:0000313" key="2">
    <source>
        <dbReference type="Proteomes" id="UP000316806"/>
    </source>
</evidence>
<accession>A0A516RBN9</accession>
<gene>
    <name evidence="1" type="ORF">FH965_22930</name>
</gene>
<evidence type="ECO:0000313" key="1">
    <source>
        <dbReference type="EMBL" id="QDQ13061.1"/>
    </source>
</evidence>
<organism evidence="1 2">
    <name type="scientific">Streptomyces spectabilis</name>
    <dbReference type="NCBI Taxonomy" id="68270"/>
    <lineage>
        <taxon>Bacteria</taxon>
        <taxon>Bacillati</taxon>
        <taxon>Actinomycetota</taxon>
        <taxon>Actinomycetes</taxon>
        <taxon>Kitasatosporales</taxon>
        <taxon>Streptomycetaceae</taxon>
        <taxon>Streptomyces</taxon>
    </lineage>
</organism>
<sequence length="185" mass="19842">MLTLHQVRAVRSAPAGADAVVVDGARIAALGPYEELFAAYGERARVRRWDGVLTPGRHEPDAVALLQAAYWPDPREADELGTDPLTGTDLDRLGMTDTRWGHSARRGLQRLLAIGTTSLAGPFTHPSVRTAVTRSGIRVVTAAPPEAPLIPSAPADFAIFTETGTCLATAIKGRLLFRRRQGKTP</sequence>
<dbReference type="Proteomes" id="UP000316806">
    <property type="component" value="Chromosome"/>
</dbReference>
<reference evidence="1 2" key="1">
    <citation type="journal article" date="2019" name="J. Ind. Microbiol. Biotechnol.">
        <title>The complete genomic sequence of Streptomyces spectabilis NRRL-2792 and identification of secondary metabolite biosynthetic gene clusters.</title>
        <authorList>
            <person name="Sinha A."/>
            <person name="Phillips-Salemka S."/>
            <person name="Niraula T.A."/>
            <person name="Short K.A."/>
            <person name="Niraula N.P."/>
        </authorList>
    </citation>
    <scope>NUCLEOTIDE SEQUENCE [LARGE SCALE GENOMIC DNA]</scope>
    <source>
        <strain evidence="1 2">NRRL 2792</strain>
    </source>
</reference>
<dbReference type="RefSeq" id="WP_144320370.1">
    <property type="nucleotide sequence ID" value="NZ_CP040916.1"/>
</dbReference>
<dbReference type="InterPro" id="IPR011059">
    <property type="entry name" value="Metal-dep_hydrolase_composite"/>
</dbReference>
<protein>
    <submittedName>
        <fullName evidence="1">Uncharacterized protein</fullName>
    </submittedName>
</protein>
<proteinExistence type="predicted"/>
<dbReference type="AlphaFoldDB" id="A0A516RBN9"/>